<comment type="caution">
    <text evidence="3">The sequence shown here is derived from an EMBL/GenBank/DDBJ whole genome shotgun (WGS) entry which is preliminary data.</text>
</comment>
<dbReference type="EMBL" id="QEAN01000061">
    <property type="protein sequence ID" value="TPX50878.1"/>
    <property type="molecule type" value="Genomic_DNA"/>
</dbReference>
<sequence>MGDHYSESSGVDYTPVNARLHLPGKIEALDALVASSRRNIHTAHGPSRQNLPIELLVRVFEQTDAKTLRHIETACRLYHLIVSRYNIWDKCAPQNITGSEDLGLSRKQVLGLVSCSTCMNCDQPSASICGELKKRLCHACRRDARDRGTRFLQNAQRLATQYERDREARQRECLVRQVLARGVAHKWTKEELEQSPTSLAILYRQPDITDAIWKVLEPQIAEQVTDYRIQKIRQRRSILISTLYSDYIRRVLKTDAPSVAHLMALEETKRLINGNDEESPIPPDRTDVWLEDITKPLVERIRQSRIDALTRLEITEDDAKLLEFRCTDCNRTFDYEMFLFHARQHDNTNDLSPFVLMEVIRAGNGKPRVVNSIKNLRRMAIEKLLPSGLDAKAKDIFFRWESVHNVLCHDLSLGSSTDNGIWSPLVRTLLETFEAEVMQPIREMRTEILTRHGNNVPDDQLWYCLECKPVAVVGRLPNATYHVHDRHIDKTADEKINAITTPARLDEMLIVEFNRPPRKRTFMATKEVYDCRHCVRSIPKALVKFKAHWTRVHKSFQRVATTDDLLLPSESVAKRNRRFASPE</sequence>
<evidence type="ECO:0000313" key="3">
    <source>
        <dbReference type="EMBL" id="TPX50878.1"/>
    </source>
</evidence>
<evidence type="ECO:0000313" key="2">
    <source>
        <dbReference type="EMBL" id="TPX47567.1"/>
    </source>
</evidence>
<accession>A0A507DIZ6</accession>
<organism evidence="3 4">
    <name type="scientific">Synchytrium endobioticum</name>
    <dbReference type="NCBI Taxonomy" id="286115"/>
    <lineage>
        <taxon>Eukaryota</taxon>
        <taxon>Fungi</taxon>
        <taxon>Fungi incertae sedis</taxon>
        <taxon>Chytridiomycota</taxon>
        <taxon>Chytridiomycota incertae sedis</taxon>
        <taxon>Chytridiomycetes</taxon>
        <taxon>Synchytriales</taxon>
        <taxon>Synchytriaceae</taxon>
        <taxon>Synchytrium</taxon>
    </lineage>
</organism>
<dbReference type="InterPro" id="IPR001810">
    <property type="entry name" value="F-box_dom"/>
</dbReference>
<evidence type="ECO:0000313" key="4">
    <source>
        <dbReference type="Proteomes" id="UP000317494"/>
    </source>
</evidence>
<dbReference type="EMBL" id="QEAM01000074">
    <property type="protein sequence ID" value="TPX47567.1"/>
    <property type="molecule type" value="Genomic_DNA"/>
</dbReference>
<keyword evidence="4" id="KW-1185">Reference proteome</keyword>
<evidence type="ECO:0000259" key="1">
    <source>
        <dbReference type="PROSITE" id="PS50181"/>
    </source>
</evidence>
<dbReference type="AlphaFoldDB" id="A0A507DIZ6"/>
<reference evidence="4 5" key="1">
    <citation type="journal article" date="2019" name="Sci. Rep.">
        <title>Comparative genomics of chytrid fungi reveal insights into the obligate biotrophic and pathogenic lifestyle of Synchytrium endobioticum.</title>
        <authorList>
            <person name="van de Vossenberg B.T.L.H."/>
            <person name="Warris S."/>
            <person name="Nguyen H.D.T."/>
            <person name="van Gent-Pelzer M.P.E."/>
            <person name="Joly D.L."/>
            <person name="van de Geest H.C."/>
            <person name="Bonants P.J.M."/>
            <person name="Smith D.S."/>
            <person name="Levesque C.A."/>
            <person name="van der Lee T.A.J."/>
        </authorList>
    </citation>
    <scope>NUCLEOTIDE SEQUENCE [LARGE SCALE GENOMIC DNA]</scope>
    <source>
        <strain evidence="2 5">LEV6574</strain>
        <strain evidence="3 4">MB42</strain>
    </source>
</reference>
<dbReference type="PROSITE" id="PS50181">
    <property type="entry name" value="FBOX"/>
    <property type="match status" value="1"/>
</dbReference>
<dbReference type="Proteomes" id="UP000317494">
    <property type="component" value="Unassembled WGS sequence"/>
</dbReference>
<proteinExistence type="predicted"/>
<name>A0A507DIZ6_9FUNG</name>
<protein>
    <recommendedName>
        <fullName evidence="1">F-box domain-containing protein</fullName>
    </recommendedName>
</protein>
<dbReference type="Proteomes" id="UP000320475">
    <property type="component" value="Unassembled WGS sequence"/>
</dbReference>
<dbReference type="VEuPathDB" id="FungiDB:SeMB42_g02107"/>
<evidence type="ECO:0000313" key="5">
    <source>
        <dbReference type="Proteomes" id="UP000320475"/>
    </source>
</evidence>
<gene>
    <name evidence="2" type="ORF">SeLEV6574_g02593</name>
    <name evidence="3" type="ORF">SeMB42_g02107</name>
</gene>
<dbReference type="InterPro" id="IPR036047">
    <property type="entry name" value="F-box-like_dom_sf"/>
</dbReference>
<dbReference type="SUPFAM" id="SSF81383">
    <property type="entry name" value="F-box domain"/>
    <property type="match status" value="1"/>
</dbReference>
<feature type="domain" description="F-box" evidence="1">
    <location>
        <begin position="45"/>
        <end position="91"/>
    </location>
</feature>